<keyword evidence="3" id="KW-1185">Reference proteome</keyword>
<name>A0A371B2D6_9SPHN</name>
<protein>
    <submittedName>
        <fullName evidence="2">MBL fold metallo-hydrolase</fullName>
    </submittedName>
</protein>
<dbReference type="InterPro" id="IPR036866">
    <property type="entry name" value="RibonucZ/Hydroxyglut_hydro"/>
</dbReference>
<sequence length="303" mass="32545">MSDWPDSIHAGETEQHEPLVRRVLAPNPSPYTFTGTQTWLVGAGNEIAVIDPGPAGSGLSIGDPKDMNGEGHVEAILRAVGNAKITAILCTHTHRDHSPAAAPLKALTGAPIIGCAPLSIADDGPRADSAFDPDYAPDRILRDGERISGEGWTIEAVATPGHTSNHLCYALIESGALFTGDHVMKWSTSVVSPPDGDMSAYMASLQKLYDREDRVYYPAHGPAVDNPRQLVRGMIGHRRMRERQILGLLEQGAQVIPDMVTEMYKGLDERLKGAAGRSVLAHLVDLEKQGRVALDGEAWQLAA</sequence>
<feature type="domain" description="Metallo-beta-lactamase" evidence="1">
    <location>
        <begin position="35"/>
        <end position="220"/>
    </location>
</feature>
<dbReference type="Proteomes" id="UP000263833">
    <property type="component" value="Unassembled WGS sequence"/>
</dbReference>
<reference evidence="3" key="1">
    <citation type="submission" date="2018-08" db="EMBL/GenBank/DDBJ databases">
        <authorList>
            <person name="Kim S.-J."/>
            <person name="Jung G.-Y."/>
        </authorList>
    </citation>
    <scope>NUCLEOTIDE SEQUENCE [LARGE SCALE GENOMIC DNA]</scope>
    <source>
        <strain evidence="3">GY_G</strain>
    </source>
</reference>
<dbReference type="CDD" id="cd16278">
    <property type="entry name" value="metallo-hydrolase-like_MBL-fold"/>
    <property type="match status" value="1"/>
</dbReference>
<organism evidence="2 3">
    <name type="scientific">Sphingorhabdus pulchriflava</name>
    <dbReference type="NCBI Taxonomy" id="2292257"/>
    <lineage>
        <taxon>Bacteria</taxon>
        <taxon>Pseudomonadati</taxon>
        <taxon>Pseudomonadota</taxon>
        <taxon>Alphaproteobacteria</taxon>
        <taxon>Sphingomonadales</taxon>
        <taxon>Sphingomonadaceae</taxon>
        <taxon>Sphingorhabdus</taxon>
    </lineage>
</organism>
<proteinExistence type="predicted"/>
<evidence type="ECO:0000259" key="1">
    <source>
        <dbReference type="SMART" id="SM00849"/>
    </source>
</evidence>
<evidence type="ECO:0000313" key="2">
    <source>
        <dbReference type="EMBL" id="RDV01710.1"/>
    </source>
</evidence>
<dbReference type="EMBL" id="QRGP01000003">
    <property type="protein sequence ID" value="RDV01710.1"/>
    <property type="molecule type" value="Genomic_DNA"/>
</dbReference>
<dbReference type="PANTHER" id="PTHR23131">
    <property type="entry name" value="ENDORIBONUCLEASE LACTB2"/>
    <property type="match status" value="1"/>
</dbReference>
<evidence type="ECO:0000313" key="3">
    <source>
        <dbReference type="Proteomes" id="UP000263833"/>
    </source>
</evidence>
<dbReference type="InterPro" id="IPR041516">
    <property type="entry name" value="LACTB2_WH"/>
</dbReference>
<gene>
    <name evidence="2" type="ORF">DXH95_15640</name>
</gene>
<dbReference type="InterPro" id="IPR036388">
    <property type="entry name" value="WH-like_DNA-bd_sf"/>
</dbReference>
<dbReference type="InterPro" id="IPR050662">
    <property type="entry name" value="Sec-metab_biosynth-thioest"/>
</dbReference>
<dbReference type="Gene3D" id="3.60.15.10">
    <property type="entry name" value="Ribonuclease Z/Hydroxyacylglutathione hydrolase-like"/>
    <property type="match status" value="1"/>
</dbReference>
<dbReference type="RefSeq" id="WP_115550488.1">
    <property type="nucleotide sequence ID" value="NZ_QRGP01000003.1"/>
</dbReference>
<dbReference type="SMART" id="SM00849">
    <property type="entry name" value="Lactamase_B"/>
    <property type="match status" value="1"/>
</dbReference>
<dbReference type="AlphaFoldDB" id="A0A371B2D6"/>
<keyword evidence="2" id="KW-0378">Hydrolase</keyword>
<dbReference type="SUPFAM" id="SSF56281">
    <property type="entry name" value="Metallo-hydrolase/oxidoreductase"/>
    <property type="match status" value="1"/>
</dbReference>
<dbReference type="PANTHER" id="PTHR23131:SF0">
    <property type="entry name" value="ENDORIBONUCLEASE LACTB2"/>
    <property type="match status" value="1"/>
</dbReference>
<comment type="caution">
    <text evidence="2">The sequence shown here is derived from an EMBL/GenBank/DDBJ whole genome shotgun (WGS) entry which is preliminary data.</text>
</comment>
<dbReference type="Pfam" id="PF00753">
    <property type="entry name" value="Lactamase_B"/>
    <property type="match status" value="1"/>
</dbReference>
<dbReference type="Gene3D" id="1.10.10.10">
    <property type="entry name" value="Winged helix-like DNA-binding domain superfamily/Winged helix DNA-binding domain"/>
    <property type="match status" value="1"/>
</dbReference>
<dbReference type="GO" id="GO:0016787">
    <property type="term" value="F:hydrolase activity"/>
    <property type="evidence" value="ECO:0007669"/>
    <property type="project" value="UniProtKB-KW"/>
</dbReference>
<dbReference type="OrthoDB" id="9788263at2"/>
<dbReference type="InterPro" id="IPR001279">
    <property type="entry name" value="Metallo-B-lactamas"/>
</dbReference>
<dbReference type="Pfam" id="PF17778">
    <property type="entry name" value="WHD_BLACT"/>
    <property type="match status" value="1"/>
</dbReference>
<accession>A0A371B2D6</accession>